<dbReference type="Pfam" id="PF15990">
    <property type="entry name" value="UPF0767"/>
    <property type="match status" value="1"/>
</dbReference>
<evidence type="ECO:0000256" key="3">
    <source>
        <dbReference type="ARBA" id="ARBA00022692"/>
    </source>
</evidence>
<dbReference type="PANTHER" id="PTHR28599:SF1">
    <property type="entry name" value="SMALL INTEGRAL MEMBRANE PROTEIN 12"/>
    <property type="match status" value="1"/>
</dbReference>
<dbReference type="PANTHER" id="PTHR28599">
    <property type="entry name" value="SMALL INTEGRAL MEMBRANE PROTEIN 12"/>
    <property type="match status" value="1"/>
</dbReference>
<evidence type="ECO:0000313" key="8">
    <source>
        <dbReference type="Proteomes" id="UP001162164"/>
    </source>
</evidence>
<name>A0ABQ9JLD8_9CUCU</name>
<keyword evidence="8" id="KW-1185">Reference proteome</keyword>
<evidence type="ECO:0008006" key="9">
    <source>
        <dbReference type="Google" id="ProtNLM"/>
    </source>
</evidence>
<dbReference type="EMBL" id="JAPWTJ010000403">
    <property type="protein sequence ID" value="KAJ8978793.1"/>
    <property type="molecule type" value="Genomic_DNA"/>
</dbReference>
<evidence type="ECO:0000256" key="4">
    <source>
        <dbReference type="ARBA" id="ARBA00022989"/>
    </source>
</evidence>
<proteinExistence type="inferred from homology"/>
<evidence type="ECO:0000256" key="2">
    <source>
        <dbReference type="ARBA" id="ARBA00007304"/>
    </source>
</evidence>
<evidence type="ECO:0000256" key="1">
    <source>
        <dbReference type="ARBA" id="ARBA00004167"/>
    </source>
</evidence>
<comment type="similarity">
    <text evidence="2">Belongs to the SMIM12 family.</text>
</comment>
<evidence type="ECO:0000313" key="7">
    <source>
        <dbReference type="EMBL" id="KAJ8978793.1"/>
    </source>
</evidence>
<gene>
    <name evidence="7" type="ORF">NQ317_015517</name>
</gene>
<evidence type="ECO:0000256" key="5">
    <source>
        <dbReference type="ARBA" id="ARBA00023136"/>
    </source>
</evidence>
<keyword evidence="5 6" id="KW-0472">Membrane</keyword>
<evidence type="ECO:0000256" key="6">
    <source>
        <dbReference type="SAM" id="Phobius"/>
    </source>
</evidence>
<keyword evidence="4 6" id="KW-1133">Transmembrane helix</keyword>
<protein>
    <recommendedName>
        <fullName evidence="9">Small integral membrane protein 12</fullName>
    </recommendedName>
</protein>
<accession>A0ABQ9JLD8</accession>
<dbReference type="InterPro" id="IPR031933">
    <property type="entry name" value="UPF0767"/>
</dbReference>
<comment type="subcellular location">
    <subcellularLocation>
        <location evidence="1">Membrane</location>
        <topology evidence="1">Single-pass membrane protein</topology>
    </subcellularLocation>
</comment>
<reference evidence="7" key="1">
    <citation type="journal article" date="2023" name="Insect Mol. Biol.">
        <title>Genome sequencing provides insights into the evolution of gene families encoding plant cell wall-degrading enzymes in longhorned beetles.</title>
        <authorList>
            <person name="Shin N.R."/>
            <person name="Okamura Y."/>
            <person name="Kirsch R."/>
            <person name="Pauchet Y."/>
        </authorList>
    </citation>
    <scope>NUCLEOTIDE SEQUENCE</scope>
    <source>
        <strain evidence="7">MMC_N1</strain>
    </source>
</reference>
<comment type="caution">
    <text evidence="7">The sequence shown here is derived from an EMBL/GenBank/DDBJ whole genome shotgun (WGS) entry which is preliminary data.</text>
</comment>
<sequence>MWPVLFAALRNYAPYITLPFAAMVGVIGYNLENWLSDKYTPYNKSIEEQREDRLMGEEKLKEPENVEKLKYKANVFRNKFVSVLKLSF</sequence>
<dbReference type="Proteomes" id="UP001162164">
    <property type="component" value="Unassembled WGS sequence"/>
</dbReference>
<feature type="transmembrane region" description="Helical" evidence="6">
    <location>
        <begin position="12"/>
        <end position="31"/>
    </location>
</feature>
<keyword evidence="3 6" id="KW-0812">Transmembrane</keyword>
<organism evidence="7 8">
    <name type="scientific">Molorchus minor</name>
    <dbReference type="NCBI Taxonomy" id="1323400"/>
    <lineage>
        <taxon>Eukaryota</taxon>
        <taxon>Metazoa</taxon>
        <taxon>Ecdysozoa</taxon>
        <taxon>Arthropoda</taxon>
        <taxon>Hexapoda</taxon>
        <taxon>Insecta</taxon>
        <taxon>Pterygota</taxon>
        <taxon>Neoptera</taxon>
        <taxon>Endopterygota</taxon>
        <taxon>Coleoptera</taxon>
        <taxon>Polyphaga</taxon>
        <taxon>Cucujiformia</taxon>
        <taxon>Chrysomeloidea</taxon>
        <taxon>Cerambycidae</taxon>
        <taxon>Lamiinae</taxon>
        <taxon>Monochamini</taxon>
        <taxon>Molorchus</taxon>
    </lineage>
</organism>